<comment type="caution">
    <text evidence="1">The sequence shown here is derived from an EMBL/GenBank/DDBJ whole genome shotgun (WGS) entry which is preliminary data.</text>
</comment>
<evidence type="ECO:0000313" key="2">
    <source>
        <dbReference type="Proteomes" id="UP000276834"/>
    </source>
</evidence>
<keyword evidence="2" id="KW-1185">Reference proteome</keyword>
<proteinExistence type="predicted"/>
<sequence length="79" mass="8911">MVPQQCLCQLQVPSTQRHSRKEWCACGTAVLGLEQLTAHRLLDFSQAAFLLCGYWSQPCLILRSLVCYPQCPVPLQVSF</sequence>
<organism evidence="1 2">
    <name type="scientific">Chloebia gouldiae</name>
    <name type="common">Gouldian finch</name>
    <name type="synonym">Erythrura gouldiae</name>
    <dbReference type="NCBI Taxonomy" id="44316"/>
    <lineage>
        <taxon>Eukaryota</taxon>
        <taxon>Metazoa</taxon>
        <taxon>Chordata</taxon>
        <taxon>Craniata</taxon>
        <taxon>Vertebrata</taxon>
        <taxon>Euteleostomi</taxon>
        <taxon>Archelosauria</taxon>
        <taxon>Archosauria</taxon>
        <taxon>Dinosauria</taxon>
        <taxon>Saurischia</taxon>
        <taxon>Theropoda</taxon>
        <taxon>Coelurosauria</taxon>
        <taxon>Aves</taxon>
        <taxon>Neognathae</taxon>
        <taxon>Neoaves</taxon>
        <taxon>Telluraves</taxon>
        <taxon>Australaves</taxon>
        <taxon>Passeriformes</taxon>
        <taxon>Passeroidea</taxon>
        <taxon>Passeridae</taxon>
        <taxon>Chloebia</taxon>
    </lineage>
</organism>
<evidence type="ECO:0000313" key="1">
    <source>
        <dbReference type="EMBL" id="RLW03310.1"/>
    </source>
</evidence>
<dbReference type="Proteomes" id="UP000276834">
    <property type="component" value="Unassembled WGS sequence"/>
</dbReference>
<reference evidence="1 2" key="1">
    <citation type="journal article" date="2018" name="Proc. R. Soc. B">
        <title>A non-coding region near Follistatin controls head colour polymorphism in the Gouldian finch.</title>
        <authorList>
            <person name="Toomey M.B."/>
            <person name="Marques C.I."/>
            <person name="Andrade P."/>
            <person name="Araujo P.M."/>
            <person name="Sabatino S."/>
            <person name="Gazda M.A."/>
            <person name="Afonso S."/>
            <person name="Lopes R.J."/>
            <person name="Corbo J.C."/>
            <person name="Carneiro M."/>
        </authorList>
    </citation>
    <scope>NUCLEOTIDE SEQUENCE [LARGE SCALE GENOMIC DNA]</scope>
    <source>
        <strain evidence="1">Red01</strain>
        <tissue evidence="1">Muscle</tissue>
    </source>
</reference>
<gene>
    <name evidence="1" type="ORF">DV515_00006602</name>
</gene>
<accession>A0A3L8SK32</accession>
<dbReference type="AlphaFoldDB" id="A0A3L8SK32"/>
<name>A0A3L8SK32_CHLGU</name>
<dbReference type="EMBL" id="QUSF01000016">
    <property type="protein sequence ID" value="RLW03310.1"/>
    <property type="molecule type" value="Genomic_DNA"/>
</dbReference>
<protein>
    <submittedName>
        <fullName evidence="1">Uncharacterized protein</fullName>
    </submittedName>
</protein>
<feature type="non-terminal residue" evidence="1">
    <location>
        <position position="79"/>
    </location>
</feature>